<keyword evidence="6" id="KW-0479">Metal-binding</keyword>
<comment type="catalytic activity">
    <reaction evidence="16 17">
        <text>Ca(2+)(in) + ATP + H2O = Ca(2+)(out) + ADP + phosphate + H(+)</text>
        <dbReference type="Rhea" id="RHEA:18105"/>
        <dbReference type="ChEBI" id="CHEBI:15377"/>
        <dbReference type="ChEBI" id="CHEBI:15378"/>
        <dbReference type="ChEBI" id="CHEBI:29108"/>
        <dbReference type="ChEBI" id="CHEBI:30616"/>
        <dbReference type="ChEBI" id="CHEBI:43474"/>
        <dbReference type="ChEBI" id="CHEBI:456216"/>
        <dbReference type="EC" id="7.2.2.10"/>
    </reaction>
</comment>
<dbReference type="SFLD" id="SFLDF00027">
    <property type="entry name" value="p-type_atpase"/>
    <property type="match status" value="1"/>
</dbReference>
<dbReference type="Gene3D" id="2.70.150.10">
    <property type="entry name" value="Calcium-transporting ATPase, cytoplasmic transduction domain A"/>
    <property type="match status" value="1"/>
</dbReference>
<evidence type="ECO:0000259" key="20">
    <source>
        <dbReference type="Pfam" id="PF00689"/>
    </source>
</evidence>
<keyword evidence="11" id="KW-1278">Translocase</keyword>
<dbReference type="OrthoDB" id="3352408at2759"/>
<evidence type="ECO:0000313" key="22">
    <source>
        <dbReference type="EMBL" id="GEM08733.1"/>
    </source>
</evidence>
<dbReference type="InterPro" id="IPR018303">
    <property type="entry name" value="ATPase_P-typ_P_site"/>
</dbReference>
<evidence type="ECO:0000256" key="14">
    <source>
        <dbReference type="ARBA" id="ARBA00023136"/>
    </source>
</evidence>
<dbReference type="FunFam" id="1.20.1110.10:FF:000039">
    <property type="entry name" value="Calcium-transporting ATPase"/>
    <property type="match status" value="1"/>
</dbReference>
<dbReference type="GO" id="GO:0006874">
    <property type="term" value="P:intracellular calcium ion homeostasis"/>
    <property type="evidence" value="ECO:0007669"/>
    <property type="project" value="TreeGrafter"/>
</dbReference>
<feature type="compositionally biased region" description="Polar residues" evidence="18">
    <location>
        <begin position="111"/>
        <end position="121"/>
    </location>
</feature>
<dbReference type="InterPro" id="IPR044492">
    <property type="entry name" value="P_typ_ATPase_HD_dom"/>
</dbReference>
<feature type="transmembrane region" description="Helical" evidence="17">
    <location>
        <begin position="1080"/>
        <end position="1100"/>
    </location>
</feature>
<evidence type="ECO:0000256" key="8">
    <source>
        <dbReference type="ARBA" id="ARBA00022837"/>
    </source>
</evidence>
<evidence type="ECO:0000256" key="11">
    <source>
        <dbReference type="ARBA" id="ARBA00022967"/>
    </source>
</evidence>
<feature type="compositionally biased region" description="Acidic residues" evidence="18">
    <location>
        <begin position="814"/>
        <end position="827"/>
    </location>
</feature>
<dbReference type="SUPFAM" id="SSF81653">
    <property type="entry name" value="Calcium ATPase, transduction domain A"/>
    <property type="match status" value="1"/>
</dbReference>
<dbReference type="FunFam" id="3.40.1110.10:FF:000031">
    <property type="entry name" value="Calcium-transporting ATPase"/>
    <property type="match status" value="1"/>
</dbReference>
<feature type="region of interest" description="Disordered" evidence="18">
    <location>
        <begin position="652"/>
        <end position="687"/>
    </location>
</feature>
<evidence type="ECO:0000256" key="17">
    <source>
        <dbReference type="RuleBase" id="RU361146"/>
    </source>
</evidence>
<evidence type="ECO:0000259" key="19">
    <source>
        <dbReference type="Pfam" id="PF00122"/>
    </source>
</evidence>
<evidence type="ECO:0000256" key="9">
    <source>
        <dbReference type="ARBA" id="ARBA00022840"/>
    </source>
</evidence>
<feature type="transmembrane region" description="Helical" evidence="17">
    <location>
        <begin position="1121"/>
        <end position="1144"/>
    </location>
</feature>
<evidence type="ECO:0000256" key="6">
    <source>
        <dbReference type="ARBA" id="ARBA00022723"/>
    </source>
</evidence>
<feature type="region of interest" description="Disordered" evidence="18">
    <location>
        <begin position="1358"/>
        <end position="1409"/>
    </location>
</feature>
<feature type="compositionally biased region" description="Polar residues" evidence="18">
    <location>
        <begin position="22"/>
        <end position="31"/>
    </location>
</feature>
<dbReference type="InterPro" id="IPR006408">
    <property type="entry name" value="P-type_ATPase_IIB"/>
</dbReference>
<dbReference type="InterPro" id="IPR008250">
    <property type="entry name" value="ATPase_P-typ_transduc_dom_A_sf"/>
</dbReference>
<evidence type="ECO:0000256" key="12">
    <source>
        <dbReference type="ARBA" id="ARBA00022989"/>
    </source>
</evidence>
<keyword evidence="4 17" id="KW-0109">Calcium transport</keyword>
<dbReference type="GO" id="GO:0046872">
    <property type="term" value="F:metal ion binding"/>
    <property type="evidence" value="ECO:0007669"/>
    <property type="project" value="UniProtKB-KW"/>
</dbReference>
<comment type="caution">
    <text evidence="22">The sequence shown here is derived from an EMBL/GenBank/DDBJ whole genome shotgun (WGS) entry which is preliminary data.</text>
</comment>
<dbReference type="InterPro" id="IPR006068">
    <property type="entry name" value="ATPase_P-typ_cation-transptr_C"/>
</dbReference>
<dbReference type="InterPro" id="IPR023214">
    <property type="entry name" value="HAD_sf"/>
</dbReference>
<dbReference type="GO" id="GO:0005524">
    <property type="term" value="F:ATP binding"/>
    <property type="evidence" value="ECO:0007669"/>
    <property type="project" value="UniProtKB-KW"/>
</dbReference>
<evidence type="ECO:0000256" key="2">
    <source>
        <dbReference type="ARBA" id="ARBA00022448"/>
    </source>
</evidence>
<keyword evidence="12 17" id="KW-1133">Transmembrane helix</keyword>
<reference evidence="22 23" key="1">
    <citation type="submission" date="2019-07" db="EMBL/GenBank/DDBJ databases">
        <title>Rhodotorula toruloides NBRC10032 genome sequencing.</title>
        <authorList>
            <person name="Shida Y."/>
            <person name="Takaku H."/>
            <person name="Ogasawara W."/>
            <person name="Mori K."/>
        </authorList>
    </citation>
    <scope>NUCLEOTIDE SEQUENCE [LARGE SCALE GENOMIC DNA]</scope>
    <source>
        <strain evidence="22 23">NBRC10032</strain>
    </source>
</reference>
<protein>
    <recommendedName>
        <fullName evidence="17">Calcium-transporting ATPase</fullName>
        <ecNumber evidence="17">7.2.2.10</ecNumber>
    </recommendedName>
</protein>
<dbReference type="InterPro" id="IPR023299">
    <property type="entry name" value="ATPase_P-typ_cyto_dom_N"/>
</dbReference>
<dbReference type="NCBIfam" id="TIGR01494">
    <property type="entry name" value="ATPase_P-type"/>
    <property type="match status" value="1"/>
</dbReference>
<evidence type="ECO:0000256" key="3">
    <source>
        <dbReference type="ARBA" id="ARBA00022554"/>
    </source>
</evidence>
<dbReference type="InterPro" id="IPR036412">
    <property type="entry name" value="HAD-like_sf"/>
</dbReference>
<keyword evidence="10" id="KW-0460">Magnesium</keyword>
<feature type="compositionally biased region" description="Low complexity" evidence="18">
    <location>
        <begin position="50"/>
        <end position="63"/>
    </location>
</feature>
<evidence type="ECO:0000256" key="18">
    <source>
        <dbReference type="SAM" id="MobiDB-lite"/>
    </source>
</evidence>
<dbReference type="Gene3D" id="3.40.1110.10">
    <property type="entry name" value="Calcium-transporting ATPase, cytoplasmic domain N"/>
    <property type="match status" value="1"/>
</dbReference>
<keyword evidence="3" id="KW-0926">Vacuole</keyword>
<keyword evidence="9 17" id="KW-0067">ATP-binding</keyword>
<dbReference type="GO" id="GO:0005774">
    <property type="term" value="C:vacuolar membrane"/>
    <property type="evidence" value="ECO:0007669"/>
    <property type="project" value="UniProtKB-SubCell"/>
</dbReference>
<comment type="caution">
    <text evidence="17">Lacks conserved residue(s) required for the propagation of feature annotation.</text>
</comment>
<feature type="transmembrane region" description="Helical" evidence="17">
    <location>
        <begin position="1051"/>
        <end position="1068"/>
    </location>
</feature>
<dbReference type="InterPro" id="IPR004014">
    <property type="entry name" value="ATPase_P-typ_cation-transptr_N"/>
</dbReference>
<feature type="compositionally biased region" description="Basic and acidic residues" evidence="18">
    <location>
        <begin position="85"/>
        <end position="96"/>
    </location>
</feature>
<feature type="transmembrane region" description="Helical" evidence="17">
    <location>
        <begin position="522"/>
        <end position="544"/>
    </location>
</feature>
<keyword evidence="14 17" id="KW-0472">Membrane</keyword>
<feature type="transmembrane region" description="Helical" evidence="17">
    <location>
        <begin position="1234"/>
        <end position="1254"/>
    </location>
</feature>
<dbReference type="EMBL" id="BJWK01000006">
    <property type="protein sequence ID" value="GEM08733.1"/>
    <property type="molecule type" value="Genomic_DNA"/>
</dbReference>
<dbReference type="FunFam" id="2.70.150.10:FF:000028">
    <property type="entry name" value="Calcium-transporting ATPase"/>
    <property type="match status" value="1"/>
</dbReference>
<evidence type="ECO:0000256" key="15">
    <source>
        <dbReference type="ARBA" id="ARBA00038148"/>
    </source>
</evidence>
<comment type="similarity">
    <text evidence="15 17">Belongs to the cation transport ATPase (P-type) (TC 3.A.3) family.</text>
</comment>
<evidence type="ECO:0000256" key="16">
    <source>
        <dbReference type="ARBA" id="ARBA00048694"/>
    </source>
</evidence>
<dbReference type="CDD" id="cd02081">
    <property type="entry name" value="P-type_ATPase_Ca_PMCA-like"/>
    <property type="match status" value="1"/>
</dbReference>
<keyword evidence="7 17" id="KW-0547">Nucleotide-binding</keyword>
<accession>A0A511KEE0</accession>
<feature type="domain" description="Cation-transporting P-type ATPase N-terminal" evidence="21">
    <location>
        <begin position="248"/>
        <end position="321"/>
    </location>
</feature>
<dbReference type="SUPFAM" id="SSF56784">
    <property type="entry name" value="HAD-like"/>
    <property type="match status" value="1"/>
</dbReference>
<dbReference type="Pfam" id="PF00689">
    <property type="entry name" value="Cation_ATPase_C"/>
    <property type="match status" value="1"/>
</dbReference>
<keyword evidence="2 17" id="KW-0813">Transport</keyword>
<dbReference type="InterPro" id="IPR059000">
    <property type="entry name" value="ATPase_P-type_domA"/>
</dbReference>
<dbReference type="Pfam" id="PF13246">
    <property type="entry name" value="Cation_ATPase"/>
    <property type="match status" value="1"/>
</dbReference>
<dbReference type="NCBIfam" id="TIGR01517">
    <property type="entry name" value="ATPase-IIB_Ca"/>
    <property type="match status" value="1"/>
</dbReference>
<dbReference type="FunFam" id="3.40.50.1000:FF:000018">
    <property type="entry name" value="Calcium-transporting ATPase"/>
    <property type="match status" value="1"/>
</dbReference>
<dbReference type="Gene3D" id="3.40.50.1000">
    <property type="entry name" value="HAD superfamily/HAD-like"/>
    <property type="match status" value="1"/>
</dbReference>
<comment type="function">
    <text evidence="17">Catalyzes the hydrolysis of ATP coupled with the transport of calcium.</text>
</comment>
<dbReference type="SFLD" id="SFLDS00003">
    <property type="entry name" value="Haloacid_Dehalogenase"/>
    <property type="match status" value="1"/>
</dbReference>
<dbReference type="SUPFAM" id="SSF81665">
    <property type="entry name" value="Calcium ATPase, transmembrane domain M"/>
    <property type="match status" value="1"/>
</dbReference>
<dbReference type="Gene3D" id="1.20.1110.10">
    <property type="entry name" value="Calcium-transporting ATPase, transmembrane domain"/>
    <property type="match status" value="1"/>
</dbReference>
<feature type="region of interest" description="Disordered" evidence="18">
    <location>
        <begin position="1"/>
        <end position="185"/>
    </location>
</feature>
<evidence type="ECO:0000313" key="23">
    <source>
        <dbReference type="Proteomes" id="UP000321518"/>
    </source>
</evidence>
<feature type="transmembrane region" description="Helical" evidence="17">
    <location>
        <begin position="298"/>
        <end position="327"/>
    </location>
</feature>
<evidence type="ECO:0000256" key="5">
    <source>
        <dbReference type="ARBA" id="ARBA00022692"/>
    </source>
</evidence>
<feature type="domain" description="P-type ATPase A" evidence="19">
    <location>
        <begin position="392"/>
        <end position="503"/>
    </location>
</feature>
<dbReference type="EC" id="7.2.2.10" evidence="17"/>
<dbReference type="GO" id="GO:0016887">
    <property type="term" value="F:ATP hydrolysis activity"/>
    <property type="evidence" value="ECO:0007669"/>
    <property type="project" value="InterPro"/>
</dbReference>
<keyword evidence="8 17" id="KW-0106">Calcium</keyword>
<evidence type="ECO:0000256" key="7">
    <source>
        <dbReference type="ARBA" id="ARBA00022741"/>
    </source>
</evidence>
<dbReference type="GO" id="GO:0005388">
    <property type="term" value="F:P-type calcium transporter activity"/>
    <property type="evidence" value="ECO:0007669"/>
    <property type="project" value="UniProtKB-EC"/>
</dbReference>
<dbReference type="InterPro" id="IPR001757">
    <property type="entry name" value="P_typ_ATPase"/>
</dbReference>
<sequence>MATPHTRPAFKLAPPTPMIPTVQVSPASDSATGDAPHSTPAHSERRLSLAPTVATAATGTDDAPPSPTPSSEPLFNASTSTSLRDNLDPDGKRRAVEAASGGYRSTHSRRPSQAPSFASTVPDSSASTDSHSHAPHAPATSDARAPPPDLEAGLDASGKPLAATGDGTLRDAYSPGIEDTALPASFDGAEKKGKILGLFPRRAKKPQEVYKIHDPPPEEMAPFDTSLKPSALYNLVDPKSFDHLRELGGVEGILGGLKTDLKLGLDESGDGQGAVAQGEDRRRVYGENRVPGRKPKSFLALCWAAYTDKVLIILSIAATVSLALGLYQDLGTPPGTYFSTSCPPTNVCVEPQVDWVEGVAITVAILIVVLVGSVNDYQKERQFQKLNAQKEERSVKVLRRGQERLMSVYDVVVGDILFLEPGEIVPVDGIFLSGHNVRCDESGATGESDAVRKAPYDEIEAEGGKGKTDCFMISGSKVLEGVGKYVVTSVGMNSFHGKIMMSLQGDAEDTPLQLKLNALAELIAKLGSAAGLLLFTALMIRFFVQLKTLPDRSANDKAQAFIQVLIISVTVVVVAVPEGLPLAVTLALAFATRRMTKMNLLVRVLGACETMANATCVCTDKTGTLTTNKMTVVAGSIGVHLKFADRLAENSKRTNVNDDRDPEKVVEVEDDEKATEDASPQPRKGRLDFPADMTAISTHASPALRKLLNNSIVINSTAFEGTDEHGATGGFVGSKTETALMSFAQAQGWPHYRAVREGANIVQMVPFSSERKCMGVVVRLPNGKYRLYLKGASEVLAKLSTRHVTVQENGGDAGSEDDEVPTAEFDDETRGNISRTIIFYACQSLRTIALCSRDFGSWPPKGVQTNAEGEVAFEDMADDLTLIAITAIEDPLREGVANAVATCQRAGVTVKMCTGDNVLTARSIATQCGIFTKGGIIMEGPVFRKLSDSQRLSVVPNLQVLARSSPEDKKILVETLKSMGEVVGVTGDGTNDGPALKTANVGFSMGIAGTEVAKEASDIILMDDNFASIVSAIMWGRCVNDSVRKFLQFQLSVNITAVVITFVTAVASQQESSVLTAVQLLWVNLIMDTFAALALATDPADPESLERKPDRKTAPLISVQMWIMIIGQAIYQIIVALVLNFAGHQILSLDSSDPGKRIDQDNELSTLIFNAFVFSQIFNMLNARRLDRKLNIFVGIHRNIWFMLIFAIMVGGQALIVNIGGAAFQVVRIGGRDWAISIVIGLISLPIAVLLRMIPPEPVERLMVRAHLYPDLSRADLPSVNRAAEEYKWAEGIQRAIDGLKVYSAVRGGRARATNILKFRRSRSRAQKLRAMDMQPTHLLAMVPTLVIGSVGAGWRPESGSLDDPAAHDPSLSTQQLVEKGLGQLQPTSARGTHSRSPSMSTTLPPVKE</sequence>
<dbReference type="SUPFAM" id="SSF81660">
    <property type="entry name" value="Metal cation-transporting ATPase, ATP-binding domain N"/>
    <property type="match status" value="1"/>
</dbReference>
<dbReference type="Proteomes" id="UP000321518">
    <property type="component" value="Unassembled WGS sequence"/>
</dbReference>
<dbReference type="PANTHER" id="PTHR24093:SF369">
    <property type="entry name" value="CALCIUM-TRANSPORTING ATPASE"/>
    <property type="match status" value="1"/>
</dbReference>
<feature type="compositionally biased region" description="Basic and acidic residues" evidence="18">
    <location>
        <begin position="652"/>
        <end position="667"/>
    </location>
</feature>
<comment type="subcellular location">
    <subcellularLocation>
        <location evidence="17">Membrane</location>
        <topology evidence="17">Multi-pass membrane protein</topology>
    </subcellularLocation>
    <subcellularLocation>
        <location evidence="1">Vacuole membrane</location>
        <topology evidence="1">Multi-pass membrane protein</topology>
    </subcellularLocation>
</comment>
<dbReference type="Pfam" id="PF00690">
    <property type="entry name" value="Cation_ATPase_N"/>
    <property type="match status" value="1"/>
</dbReference>
<evidence type="ECO:0000256" key="10">
    <source>
        <dbReference type="ARBA" id="ARBA00022842"/>
    </source>
</evidence>
<organism evidence="22 23">
    <name type="scientific">Rhodotorula toruloides</name>
    <name type="common">Yeast</name>
    <name type="synonym">Rhodosporidium toruloides</name>
    <dbReference type="NCBI Taxonomy" id="5286"/>
    <lineage>
        <taxon>Eukaryota</taxon>
        <taxon>Fungi</taxon>
        <taxon>Dikarya</taxon>
        <taxon>Basidiomycota</taxon>
        <taxon>Pucciniomycotina</taxon>
        <taxon>Microbotryomycetes</taxon>
        <taxon>Sporidiobolales</taxon>
        <taxon>Sporidiobolaceae</taxon>
        <taxon>Rhodotorula</taxon>
    </lineage>
</organism>
<gene>
    <name evidence="22" type="ORF">Rt10032_c06g2750</name>
</gene>
<keyword evidence="13 17" id="KW-0406">Ion transport</keyword>
<evidence type="ECO:0000256" key="13">
    <source>
        <dbReference type="ARBA" id="ARBA00023065"/>
    </source>
</evidence>
<dbReference type="PRINTS" id="PR00120">
    <property type="entry name" value="HATPASE"/>
</dbReference>
<evidence type="ECO:0000259" key="21">
    <source>
        <dbReference type="Pfam" id="PF00690"/>
    </source>
</evidence>
<keyword evidence="5 17" id="KW-0812">Transmembrane</keyword>
<dbReference type="PANTHER" id="PTHR24093">
    <property type="entry name" value="CATION TRANSPORTING ATPASE"/>
    <property type="match status" value="1"/>
</dbReference>
<feature type="domain" description="Cation-transporting P-type ATPase C-terminal" evidence="20">
    <location>
        <begin position="1073"/>
        <end position="1253"/>
    </location>
</feature>
<feature type="transmembrane region" description="Helical" evidence="17">
    <location>
        <begin position="564"/>
        <end position="591"/>
    </location>
</feature>
<feature type="transmembrane region" description="Helical" evidence="17">
    <location>
        <begin position="1201"/>
        <end position="1222"/>
    </location>
</feature>
<dbReference type="PROSITE" id="PS00154">
    <property type="entry name" value="ATPASE_E1_E2"/>
    <property type="match status" value="1"/>
</dbReference>
<evidence type="ECO:0000256" key="4">
    <source>
        <dbReference type="ARBA" id="ARBA00022568"/>
    </source>
</evidence>
<dbReference type="SFLD" id="SFLDG00002">
    <property type="entry name" value="C1.7:_P-type_atpase_like"/>
    <property type="match status" value="1"/>
</dbReference>
<evidence type="ECO:0000256" key="1">
    <source>
        <dbReference type="ARBA" id="ARBA00004128"/>
    </source>
</evidence>
<feature type="compositionally biased region" description="Polar residues" evidence="18">
    <location>
        <begin position="1385"/>
        <end position="1409"/>
    </location>
</feature>
<proteinExistence type="inferred from homology"/>
<feature type="transmembrane region" description="Helical" evidence="17">
    <location>
        <begin position="359"/>
        <end position="377"/>
    </location>
</feature>
<dbReference type="InterPro" id="IPR023298">
    <property type="entry name" value="ATPase_P-typ_TM_dom_sf"/>
</dbReference>
<feature type="compositionally biased region" description="Low complexity" evidence="18">
    <location>
        <begin position="122"/>
        <end position="143"/>
    </location>
</feature>
<dbReference type="Pfam" id="PF00122">
    <property type="entry name" value="E1-E2_ATPase"/>
    <property type="match status" value="1"/>
</dbReference>
<dbReference type="GO" id="GO:0005886">
    <property type="term" value="C:plasma membrane"/>
    <property type="evidence" value="ECO:0007669"/>
    <property type="project" value="TreeGrafter"/>
</dbReference>
<dbReference type="PRINTS" id="PR00119">
    <property type="entry name" value="CATATPASE"/>
</dbReference>
<name>A0A511KEE0_RHOTO</name>
<feature type="region of interest" description="Disordered" evidence="18">
    <location>
        <begin position="806"/>
        <end position="827"/>
    </location>
</feature>